<dbReference type="Gene3D" id="3.90.190.20">
    <property type="entry name" value="Mur ligase, C-terminal domain"/>
    <property type="match status" value="1"/>
</dbReference>
<comment type="subcellular location">
    <subcellularLocation>
        <location evidence="7 8">Cytoplasm</location>
    </subcellularLocation>
</comment>
<sequence length="503" mass="53816">MTPTLSQLQLQLGVPLNHLVTDSRTLKSGDVFMAYPGEKTDGRQFIAQAILQGAAAVIWDAHNFVWDKAWTVPNIGISDLRHNAGFLADAIYGEPSKSLRMIGVTGTNGKTSTCHWIAQALGDAGKKCALIGTLGNGFVNELEASANTTPDAIRVQGLLADFLNSGAQAAAMEVSSHALAQGRVNGVRFDVALLTNLSRDHLDYHGDMESYAATKRRLFDWQSLNYAVINLDDAFGAELALQLVDKTVEVIGYGTTDEALRLAERHGLRMVYGVVLEMDSHGMKVEVRSSWGAAQLSTQMVGRFNVSNLLGALGVLLVSDVTLDAAVASLNAVQPVTGRMQKLGGNDQPLVIVDYAHTPDALEKVLLALCEAAQGTKAGGQLICVFGCGGDRDRGKRAMMGRVAEKFADRCIVTSDNPRSEDAQQIIGEVIAGMNEGRHEVISDRADAIGHAIAMAGRADIVLIAGKGHEDYQEIKGVKHPFSDVNVATQALKTWMSQPGVTQ</sequence>
<dbReference type="InterPro" id="IPR004101">
    <property type="entry name" value="Mur_ligase_C"/>
</dbReference>
<name>D9SJM4_GALCS</name>
<feature type="binding site" evidence="7">
    <location>
        <position position="23"/>
    </location>
    <ligand>
        <name>UDP-N-acetyl-alpha-D-muramoyl-L-alanyl-D-glutamate</name>
        <dbReference type="ChEBI" id="CHEBI:83900"/>
    </ligand>
</feature>
<dbReference type="InterPro" id="IPR036615">
    <property type="entry name" value="Mur_ligase_C_dom_sf"/>
</dbReference>
<dbReference type="SUPFAM" id="SSF53623">
    <property type="entry name" value="MurD-like peptide ligases, catalytic domain"/>
    <property type="match status" value="1"/>
</dbReference>
<feature type="binding site" evidence="7">
    <location>
        <position position="466"/>
    </location>
    <ligand>
        <name>meso-2,6-diaminopimelate</name>
        <dbReference type="ChEBI" id="CHEBI:57791"/>
    </ligand>
</feature>
<protein>
    <recommendedName>
        <fullName evidence="7">UDP-N-acetylmuramoyl-L-alanyl-D-glutamate--2,6-diaminopimelate ligase</fullName>
        <ecNumber evidence="7">6.3.2.13</ecNumber>
    </recommendedName>
    <alternativeName>
        <fullName evidence="7">Meso-A2pm-adding enzyme</fullName>
    </alternativeName>
    <alternativeName>
        <fullName evidence="7">Meso-diaminopimelate-adding enzyme</fullName>
    </alternativeName>
    <alternativeName>
        <fullName evidence="7">UDP-MurNAc-L-Ala-D-Glu:meso-diaminopimelate ligase</fullName>
    </alternativeName>
    <alternativeName>
        <fullName evidence="7">UDP-MurNAc-tripeptide synthetase</fullName>
    </alternativeName>
    <alternativeName>
        <fullName evidence="7">UDP-N-acetylmuramyl-tripeptide synthetase</fullName>
    </alternativeName>
</protein>
<dbReference type="InterPro" id="IPR036565">
    <property type="entry name" value="Mur-like_cat_sf"/>
</dbReference>
<dbReference type="NCBIfam" id="TIGR01085">
    <property type="entry name" value="murE"/>
    <property type="match status" value="1"/>
</dbReference>
<evidence type="ECO:0000313" key="13">
    <source>
        <dbReference type="Proteomes" id="UP000001235"/>
    </source>
</evidence>
<dbReference type="EMBL" id="CP002159">
    <property type="protein sequence ID" value="ADL54373.1"/>
    <property type="molecule type" value="Genomic_DNA"/>
</dbReference>
<evidence type="ECO:0000256" key="5">
    <source>
        <dbReference type="ARBA" id="ARBA00023306"/>
    </source>
</evidence>
<dbReference type="InterPro" id="IPR005761">
    <property type="entry name" value="UDP-N-AcMur-Glu-dNH2Pim_ligase"/>
</dbReference>
<comment type="caution">
    <text evidence="7">Lacks conserved residue(s) required for the propagation of feature annotation.</text>
</comment>
<evidence type="ECO:0000259" key="9">
    <source>
        <dbReference type="Pfam" id="PF01225"/>
    </source>
</evidence>
<keyword evidence="7" id="KW-0547">Nucleotide-binding</keyword>
<comment type="PTM">
    <text evidence="7">Carboxylation is probably crucial for Mg(2+) binding and, consequently, for the gamma-phosphate positioning of ATP.</text>
</comment>
<dbReference type="GO" id="GO:0051301">
    <property type="term" value="P:cell division"/>
    <property type="evidence" value="ECO:0007669"/>
    <property type="project" value="UniProtKB-KW"/>
</dbReference>
<dbReference type="NCBIfam" id="NF001124">
    <property type="entry name" value="PRK00139.1-2"/>
    <property type="match status" value="1"/>
</dbReference>
<keyword evidence="7" id="KW-0963">Cytoplasm</keyword>
<comment type="cofactor">
    <cofactor evidence="7">
        <name>Mg(2+)</name>
        <dbReference type="ChEBI" id="CHEBI:18420"/>
    </cofactor>
</comment>
<keyword evidence="13" id="KW-1185">Reference proteome</keyword>
<dbReference type="GO" id="GO:0071555">
    <property type="term" value="P:cell wall organization"/>
    <property type="evidence" value="ECO:0007669"/>
    <property type="project" value="UniProtKB-KW"/>
</dbReference>
<evidence type="ECO:0000259" key="10">
    <source>
        <dbReference type="Pfam" id="PF02875"/>
    </source>
</evidence>
<dbReference type="eggNOG" id="COG0769">
    <property type="taxonomic scope" value="Bacteria"/>
</dbReference>
<dbReference type="HAMAP" id="MF_00208">
    <property type="entry name" value="MurE"/>
    <property type="match status" value="1"/>
</dbReference>
<feature type="binding site" evidence="7">
    <location>
        <position position="470"/>
    </location>
    <ligand>
        <name>meso-2,6-diaminopimelate</name>
        <dbReference type="ChEBI" id="CHEBI:57791"/>
    </ligand>
</feature>
<keyword evidence="2 7" id="KW-0132">Cell division</keyword>
<evidence type="ECO:0000256" key="7">
    <source>
        <dbReference type="HAMAP-Rule" id="MF_00208"/>
    </source>
</evidence>
<feature type="binding site" evidence="7">
    <location>
        <begin position="148"/>
        <end position="149"/>
    </location>
    <ligand>
        <name>UDP-N-acetyl-alpha-D-muramoyl-L-alanyl-D-glutamate</name>
        <dbReference type="ChEBI" id="CHEBI:83900"/>
    </ligand>
</feature>
<evidence type="ECO:0000256" key="1">
    <source>
        <dbReference type="ARBA" id="ARBA00005898"/>
    </source>
</evidence>
<keyword evidence="6 7" id="KW-0961">Cell wall biogenesis/degradation</keyword>
<dbReference type="PANTHER" id="PTHR23135:SF4">
    <property type="entry name" value="UDP-N-ACETYLMURAMOYL-L-ALANYL-D-GLUTAMATE--2,6-DIAMINOPIMELATE LIGASE MURE HOMOLOG, CHLOROPLASTIC"/>
    <property type="match status" value="1"/>
</dbReference>
<dbReference type="Gene3D" id="3.40.1390.10">
    <property type="entry name" value="MurE/MurF, N-terminal domain"/>
    <property type="match status" value="1"/>
</dbReference>
<feature type="binding site" evidence="7">
    <location>
        <position position="183"/>
    </location>
    <ligand>
        <name>UDP-N-acetyl-alpha-D-muramoyl-L-alanyl-D-glutamate</name>
        <dbReference type="ChEBI" id="CHEBI:83900"/>
    </ligand>
</feature>
<dbReference type="OrthoDB" id="9800958at2"/>
<feature type="short sequence motif" description="Meso-diaminopimelate recognition motif" evidence="7">
    <location>
        <begin position="416"/>
        <end position="419"/>
    </location>
</feature>
<dbReference type="Pfam" id="PF01225">
    <property type="entry name" value="Mur_ligase"/>
    <property type="match status" value="1"/>
</dbReference>
<organism evidence="12 13">
    <name type="scientific">Gallionella capsiferriformans (strain ES-2)</name>
    <name type="common">Gallionella ferruginea capsiferriformans (strain ES-2)</name>
    <dbReference type="NCBI Taxonomy" id="395494"/>
    <lineage>
        <taxon>Bacteria</taxon>
        <taxon>Pseudomonadati</taxon>
        <taxon>Pseudomonadota</taxon>
        <taxon>Betaproteobacteria</taxon>
        <taxon>Nitrosomonadales</taxon>
        <taxon>Gallionellaceae</taxon>
        <taxon>Gallionella</taxon>
    </lineage>
</organism>
<dbReference type="Pfam" id="PF02875">
    <property type="entry name" value="Mur_ligase_C"/>
    <property type="match status" value="1"/>
</dbReference>
<dbReference type="InterPro" id="IPR000713">
    <property type="entry name" value="Mur_ligase_N"/>
</dbReference>
<keyword evidence="7" id="KW-0067">ATP-binding</keyword>
<feature type="domain" description="Mur ligase N-terminal catalytic" evidence="9">
    <location>
        <begin position="18"/>
        <end position="89"/>
    </location>
</feature>
<evidence type="ECO:0000313" key="12">
    <source>
        <dbReference type="EMBL" id="ADL54373.1"/>
    </source>
</evidence>
<proteinExistence type="inferred from homology"/>
<dbReference type="GO" id="GO:0008765">
    <property type="term" value="F:UDP-N-acetylmuramoylalanyl-D-glutamate-2,6-diaminopimelate ligase activity"/>
    <property type="evidence" value="ECO:0007669"/>
    <property type="project" value="UniProtKB-UniRule"/>
</dbReference>
<evidence type="ECO:0000256" key="6">
    <source>
        <dbReference type="ARBA" id="ARBA00023316"/>
    </source>
</evidence>
<dbReference type="GO" id="GO:0000287">
    <property type="term" value="F:magnesium ion binding"/>
    <property type="evidence" value="ECO:0007669"/>
    <property type="project" value="UniProtKB-UniRule"/>
</dbReference>
<dbReference type="HOGENOM" id="CLU_022291_3_2_4"/>
<dbReference type="NCBIfam" id="NF001126">
    <property type="entry name" value="PRK00139.1-4"/>
    <property type="match status" value="1"/>
</dbReference>
<comment type="catalytic activity">
    <reaction evidence="7">
        <text>UDP-N-acetyl-alpha-D-muramoyl-L-alanyl-D-glutamate + meso-2,6-diaminopimelate + ATP = UDP-N-acetyl-alpha-D-muramoyl-L-alanyl-gamma-D-glutamyl-meso-2,6-diaminopimelate + ADP + phosphate + H(+)</text>
        <dbReference type="Rhea" id="RHEA:23676"/>
        <dbReference type="ChEBI" id="CHEBI:15378"/>
        <dbReference type="ChEBI" id="CHEBI:30616"/>
        <dbReference type="ChEBI" id="CHEBI:43474"/>
        <dbReference type="ChEBI" id="CHEBI:57791"/>
        <dbReference type="ChEBI" id="CHEBI:83900"/>
        <dbReference type="ChEBI" id="CHEBI:83905"/>
        <dbReference type="ChEBI" id="CHEBI:456216"/>
        <dbReference type="EC" id="6.3.2.13"/>
    </reaction>
</comment>
<evidence type="ECO:0000256" key="4">
    <source>
        <dbReference type="ARBA" id="ARBA00022984"/>
    </source>
</evidence>
<keyword evidence="7" id="KW-0436">Ligase</keyword>
<dbReference type="UniPathway" id="UPA00219"/>
<keyword evidence="3 7" id="KW-0133">Cell shape</keyword>
<evidence type="ECO:0000256" key="3">
    <source>
        <dbReference type="ARBA" id="ARBA00022960"/>
    </source>
</evidence>
<feature type="binding site" evidence="7">
    <location>
        <position position="175"/>
    </location>
    <ligand>
        <name>UDP-N-acetyl-alpha-D-muramoyl-L-alanyl-D-glutamate</name>
        <dbReference type="ChEBI" id="CHEBI:83900"/>
    </ligand>
</feature>
<dbReference type="GO" id="GO:0008360">
    <property type="term" value="P:regulation of cell shape"/>
    <property type="evidence" value="ECO:0007669"/>
    <property type="project" value="UniProtKB-KW"/>
</dbReference>
<evidence type="ECO:0000259" key="11">
    <source>
        <dbReference type="Pfam" id="PF08245"/>
    </source>
</evidence>
<dbReference type="GO" id="GO:0005524">
    <property type="term" value="F:ATP binding"/>
    <property type="evidence" value="ECO:0007669"/>
    <property type="project" value="UniProtKB-UniRule"/>
</dbReference>
<dbReference type="InterPro" id="IPR013221">
    <property type="entry name" value="Mur_ligase_cen"/>
</dbReference>
<dbReference type="SUPFAM" id="SSF53244">
    <property type="entry name" value="MurD-like peptide ligases, peptide-binding domain"/>
    <property type="match status" value="1"/>
</dbReference>
<dbReference type="STRING" id="395494.Galf_0329"/>
<feature type="binding site" evidence="7">
    <location>
        <position position="147"/>
    </location>
    <ligand>
        <name>UDP-N-acetyl-alpha-D-muramoyl-L-alanyl-D-glutamate</name>
        <dbReference type="ChEBI" id="CHEBI:83900"/>
    </ligand>
</feature>
<gene>
    <name evidence="7" type="primary">murE</name>
    <name evidence="12" type="ordered locus">Galf_0329</name>
</gene>
<dbReference type="GO" id="GO:0009252">
    <property type="term" value="P:peptidoglycan biosynthetic process"/>
    <property type="evidence" value="ECO:0007669"/>
    <property type="project" value="UniProtKB-UniRule"/>
</dbReference>
<dbReference type="SUPFAM" id="SSF63418">
    <property type="entry name" value="MurE/MurF N-terminal domain"/>
    <property type="match status" value="1"/>
</dbReference>
<dbReference type="GO" id="GO:0005737">
    <property type="term" value="C:cytoplasm"/>
    <property type="evidence" value="ECO:0007669"/>
    <property type="project" value="UniProtKB-SubCell"/>
</dbReference>
<keyword evidence="4 7" id="KW-0573">Peptidoglycan synthesis</keyword>
<comment type="pathway">
    <text evidence="7 8">Cell wall biogenesis; peptidoglycan biosynthesis.</text>
</comment>
<feature type="binding site" evidence="7">
    <location>
        <begin position="416"/>
        <end position="419"/>
    </location>
    <ligand>
        <name>meso-2,6-diaminopimelate</name>
        <dbReference type="ChEBI" id="CHEBI:57791"/>
    </ligand>
</feature>
<reference evidence="12 13" key="1">
    <citation type="submission" date="2010-08" db="EMBL/GenBank/DDBJ databases">
        <title>Complete sequence of Gallionella capsiferriformans ES-2.</title>
        <authorList>
            <consortium name="US DOE Joint Genome Institute"/>
            <person name="Lucas S."/>
            <person name="Copeland A."/>
            <person name="Lapidus A."/>
            <person name="Cheng J.-F."/>
            <person name="Bruce D."/>
            <person name="Goodwin L."/>
            <person name="Pitluck S."/>
            <person name="Chertkov O."/>
            <person name="Davenport K.W."/>
            <person name="Detter J.C."/>
            <person name="Han C."/>
            <person name="Tapia R."/>
            <person name="Land M."/>
            <person name="Hauser L."/>
            <person name="Chang Y.-J."/>
            <person name="Jeffries C."/>
            <person name="Kyrpides N."/>
            <person name="Ivanova N."/>
            <person name="Mikhailova N."/>
            <person name="Shelobolina E.S."/>
            <person name="Picardal F."/>
            <person name="Roden E."/>
            <person name="Emerson D."/>
            <person name="Woyke T."/>
        </authorList>
    </citation>
    <scope>NUCLEOTIDE SEQUENCE [LARGE SCALE GENOMIC DNA]</scope>
    <source>
        <strain evidence="12 13">ES-2</strain>
    </source>
</reference>
<dbReference type="EC" id="6.3.2.13" evidence="7"/>
<dbReference type="Gene3D" id="3.40.1190.10">
    <property type="entry name" value="Mur-like, catalytic domain"/>
    <property type="match status" value="1"/>
</dbReference>
<feature type="binding site" evidence="7">
    <location>
        <position position="181"/>
    </location>
    <ligand>
        <name>UDP-N-acetyl-alpha-D-muramoyl-L-alanyl-D-glutamate</name>
        <dbReference type="ChEBI" id="CHEBI:83900"/>
    </ligand>
</feature>
<dbReference type="InterPro" id="IPR035911">
    <property type="entry name" value="MurE/MurF_N"/>
</dbReference>
<dbReference type="AlphaFoldDB" id="D9SJM4"/>
<dbReference type="PANTHER" id="PTHR23135">
    <property type="entry name" value="MUR LIGASE FAMILY MEMBER"/>
    <property type="match status" value="1"/>
</dbReference>
<comment type="function">
    <text evidence="7">Catalyzes the addition of meso-diaminopimelic acid to the nucleotide precursor UDP-N-acetylmuramoyl-L-alanyl-D-glutamate (UMAG) in the biosynthesis of bacterial cell-wall peptidoglycan.</text>
</comment>
<keyword evidence="5 7" id="KW-0131">Cell cycle</keyword>
<comment type="similarity">
    <text evidence="1 7">Belongs to the MurCDEF family. MurE subfamily.</text>
</comment>
<dbReference type="Pfam" id="PF08245">
    <property type="entry name" value="Mur_ligase_M"/>
    <property type="match status" value="1"/>
</dbReference>
<keyword evidence="7" id="KW-0460">Magnesium</keyword>
<dbReference type="Proteomes" id="UP000001235">
    <property type="component" value="Chromosome"/>
</dbReference>
<evidence type="ECO:0000256" key="8">
    <source>
        <dbReference type="RuleBase" id="RU004135"/>
    </source>
</evidence>
<evidence type="ECO:0000256" key="2">
    <source>
        <dbReference type="ARBA" id="ARBA00022618"/>
    </source>
</evidence>
<feature type="modified residue" description="N6-carboxylysine" evidence="7">
    <location>
        <position position="215"/>
    </location>
</feature>
<dbReference type="KEGG" id="gca:Galf_0329"/>
<accession>D9SJM4</accession>
<feature type="binding site" evidence="7">
    <location>
        <position position="392"/>
    </location>
    <ligand>
        <name>meso-2,6-diaminopimelate</name>
        <dbReference type="ChEBI" id="CHEBI:57791"/>
    </ligand>
</feature>
<feature type="domain" description="Mur ligase C-terminal" evidence="10">
    <location>
        <begin position="338"/>
        <end position="468"/>
    </location>
</feature>
<feature type="binding site" evidence="7">
    <location>
        <begin position="106"/>
        <end position="112"/>
    </location>
    <ligand>
        <name>ATP</name>
        <dbReference type="ChEBI" id="CHEBI:30616"/>
    </ligand>
</feature>
<dbReference type="RefSeq" id="WP_013292316.1">
    <property type="nucleotide sequence ID" value="NC_014394.1"/>
</dbReference>
<feature type="domain" description="Mur ligase central" evidence="11">
    <location>
        <begin position="104"/>
        <end position="315"/>
    </location>
</feature>